<protein>
    <submittedName>
        <fullName evidence="2">Uncharacterized protein</fullName>
    </submittedName>
</protein>
<dbReference type="EMBL" id="CP104013">
    <property type="protein sequence ID" value="UYP47596.1"/>
    <property type="molecule type" value="Genomic_DNA"/>
</dbReference>
<keyword evidence="3" id="KW-1185">Reference proteome</keyword>
<feature type="compositionally biased region" description="Low complexity" evidence="1">
    <location>
        <begin position="31"/>
        <end position="42"/>
    </location>
</feature>
<evidence type="ECO:0000313" key="3">
    <source>
        <dbReference type="Proteomes" id="UP001208689"/>
    </source>
</evidence>
<sequence>MLYYYYNEKIKTSGRFAHHGKNHGQKEKIGSKSQDISRSSINSNSKSDLLFLEGISMTP</sequence>
<name>A0ABY6HYD8_9ARCH</name>
<evidence type="ECO:0000256" key="1">
    <source>
        <dbReference type="SAM" id="MobiDB-lite"/>
    </source>
</evidence>
<feature type="region of interest" description="Disordered" evidence="1">
    <location>
        <begin position="15"/>
        <end position="42"/>
    </location>
</feature>
<organism evidence="2 3">
    <name type="scientific">Candidatus Lokiarchaeum ossiferum</name>
    <dbReference type="NCBI Taxonomy" id="2951803"/>
    <lineage>
        <taxon>Archaea</taxon>
        <taxon>Promethearchaeati</taxon>
        <taxon>Promethearchaeota</taxon>
        <taxon>Promethearchaeia</taxon>
        <taxon>Promethearchaeales</taxon>
        <taxon>Promethearchaeaceae</taxon>
        <taxon>Candidatus Lokiarchaeum</taxon>
    </lineage>
</organism>
<reference evidence="2" key="1">
    <citation type="submission" date="2022-09" db="EMBL/GenBank/DDBJ databases">
        <title>Actin cytoskeleton and complex cell architecture in an #Asgard archaeon.</title>
        <authorList>
            <person name="Ponce Toledo R.I."/>
            <person name="Schleper C."/>
            <person name="Rodrigues Oliveira T."/>
            <person name="Wollweber F."/>
            <person name="Xu J."/>
            <person name="Rittmann S."/>
            <person name="Klingl A."/>
            <person name="Pilhofer M."/>
        </authorList>
    </citation>
    <scope>NUCLEOTIDE SEQUENCE</scope>
    <source>
        <strain evidence="2">B-35</strain>
    </source>
</reference>
<evidence type="ECO:0000313" key="2">
    <source>
        <dbReference type="EMBL" id="UYP47596.1"/>
    </source>
</evidence>
<accession>A0ABY6HYD8</accession>
<proteinExistence type="predicted"/>
<dbReference type="Proteomes" id="UP001208689">
    <property type="component" value="Chromosome"/>
</dbReference>
<gene>
    <name evidence="2" type="ORF">NEF87_003881</name>
</gene>